<sequence>YRHRVDEKLRSEGPFFHFKGSFILAPLILFYINRDHIIKNKY</sequence>
<evidence type="ECO:0000256" key="1">
    <source>
        <dbReference type="SAM" id="Phobius"/>
    </source>
</evidence>
<evidence type="ECO:0000313" key="2">
    <source>
        <dbReference type="EMBL" id="KKK57526.1"/>
    </source>
</evidence>
<feature type="transmembrane region" description="Helical" evidence="1">
    <location>
        <begin position="15"/>
        <end position="32"/>
    </location>
</feature>
<name>A0A0F8ZBT6_9ZZZZ</name>
<keyword evidence="1" id="KW-1133">Transmembrane helix</keyword>
<proteinExistence type="predicted"/>
<organism evidence="2">
    <name type="scientific">marine sediment metagenome</name>
    <dbReference type="NCBI Taxonomy" id="412755"/>
    <lineage>
        <taxon>unclassified sequences</taxon>
        <taxon>metagenomes</taxon>
        <taxon>ecological metagenomes</taxon>
    </lineage>
</organism>
<reference evidence="2" key="1">
    <citation type="journal article" date="2015" name="Nature">
        <title>Complex archaea that bridge the gap between prokaryotes and eukaryotes.</title>
        <authorList>
            <person name="Spang A."/>
            <person name="Saw J.H."/>
            <person name="Jorgensen S.L."/>
            <person name="Zaremba-Niedzwiedzka K."/>
            <person name="Martijn J."/>
            <person name="Lind A.E."/>
            <person name="van Eijk R."/>
            <person name="Schleper C."/>
            <person name="Guy L."/>
            <person name="Ettema T.J."/>
        </authorList>
    </citation>
    <scope>NUCLEOTIDE SEQUENCE</scope>
</reference>
<keyword evidence="1" id="KW-0472">Membrane</keyword>
<gene>
    <name evidence="2" type="ORF">LCGC14_3053590</name>
</gene>
<dbReference type="EMBL" id="LAZR01064435">
    <property type="protein sequence ID" value="KKK57526.1"/>
    <property type="molecule type" value="Genomic_DNA"/>
</dbReference>
<feature type="non-terminal residue" evidence="2">
    <location>
        <position position="1"/>
    </location>
</feature>
<accession>A0A0F8ZBT6</accession>
<keyword evidence="1" id="KW-0812">Transmembrane</keyword>
<protein>
    <submittedName>
        <fullName evidence="2">Uncharacterized protein</fullName>
    </submittedName>
</protein>
<comment type="caution">
    <text evidence="2">The sequence shown here is derived from an EMBL/GenBank/DDBJ whole genome shotgun (WGS) entry which is preliminary data.</text>
</comment>
<dbReference type="AlphaFoldDB" id="A0A0F8ZBT6"/>